<evidence type="ECO:0000256" key="2">
    <source>
        <dbReference type="ARBA" id="ARBA00022679"/>
    </source>
</evidence>
<dbReference type="Pfam" id="PF07804">
    <property type="entry name" value="HipA_C"/>
    <property type="match status" value="1"/>
</dbReference>
<feature type="domain" description="HipA-like C-terminal" evidence="4">
    <location>
        <begin position="173"/>
        <end position="384"/>
    </location>
</feature>
<evidence type="ECO:0000259" key="4">
    <source>
        <dbReference type="Pfam" id="PF07804"/>
    </source>
</evidence>
<organism evidence="5 6">
    <name type="scientific">Pigmentiphaga aceris</name>
    <dbReference type="NCBI Taxonomy" id="1940612"/>
    <lineage>
        <taxon>Bacteria</taxon>
        <taxon>Pseudomonadati</taxon>
        <taxon>Pseudomonadota</taxon>
        <taxon>Betaproteobacteria</taxon>
        <taxon>Burkholderiales</taxon>
        <taxon>Alcaligenaceae</taxon>
        <taxon>Pigmentiphaga</taxon>
    </lineage>
</organism>
<dbReference type="OrthoDB" id="9805913at2"/>
<sequence>MGASRRTTISRSQFVYLQRPDTGVWVTVGRYTLNDDASSGSFVYAPSYLESDSPWAIDPVNLPLLSGIRQPAPRYRGLHDVLRDAGPDSWGQLLLQRVHGLGDDTHIFDYLRLAGNGDRWGALALGPGRTPPSIQLKSPTLPQLPLLAQELQAIHERRPAEDMRVRRMLMTTTSLGGARPKGTLRDGDAYWLVKPLLQTDVVDIPQLEHAAMSWGTALGIRMALTVHHQIDEGLSVLRIRRFDREGEQRHMAISGASLLAVEYPGGLRDGFSYPRLAEELRRIGTPVEDRHELFDRMVFNALAGNDDDHPRNHAAVWQQDEGRWRLSPAFDVVPNPELVPTALSMQLSKGHFDISRDSVLADAVRFGFTDTASAAARLDAIIEKAGDTLPSIEDNLPASLSTLMRERFEATRAALKA</sequence>
<evidence type="ECO:0000256" key="3">
    <source>
        <dbReference type="ARBA" id="ARBA00022777"/>
    </source>
</evidence>
<name>A0A5C0B6M4_9BURK</name>
<proteinExistence type="inferred from homology"/>
<dbReference type="GO" id="GO:0004674">
    <property type="term" value="F:protein serine/threonine kinase activity"/>
    <property type="evidence" value="ECO:0007669"/>
    <property type="project" value="TreeGrafter"/>
</dbReference>
<dbReference type="PANTHER" id="PTHR37419:SF8">
    <property type="entry name" value="TOXIN YJJJ"/>
    <property type="match status" value="1"/>
</dbReference>
<reference evidence="5 6" key="1">
    <citation type="submission" date="2019-08" db="EMBL/GenBank/DDBJ databases">
        <title>Amphibian skin-associated Pigmentiphaga: genome sequence and occurrence across geography and hosts.</title>
        <authorList>
            <person name="Bletz M.C."/>
            <person name="Bunk B."/>
            <person name="Sproeer C."/>
            <person name="Biwer P."/>
            <person name="Reiter S."/>
            <person name="Rabemananjara F.C.E."/>
            <person name="Schulz S."/>
            <person name="Overmann J."/>
            <person name="Vences M."/>
        </authorList>
    </citation>
    <scope>NUCLEOTIDE SEQUENCE [LARGE SCALE GENOMIC DNA]</scope>
    <source>
        <strain evidence="5 6">Mada1488</strain>
    </source>
</reference>
<dbReference type="GO" id="GO:0005829">
    <property type="term" value="C:cytosol"/>
    <property type="evidence" value="ECO:0007669"/>
    <property type="project" value="TreeGrafter"/>
</dbReference>
<accession>A0A5C0B6M4</accession>
<dbReference type="InterPro" id="IPR012893">
    <property type="entry name" value="HipA-like_C"/>
</dbReference>
<keyword evidence="2" id="KW-0808">Transferase</keyword>
<keyword evidence="6" id="KW-1185">Reference proteome</keyword>
<keyword evidence="3" id="KW-0418">Kinase</keyword>
<dbReference type="PANTHER" id="PTHR37419">
    <property type="entry name" value="SERINE/THREONINE-PROTEIN KINASE TOXIN HIPA"/>
    <property type="match status" value="1"/>
</dbReference>
<dbReference type="InterPro" id="IPR052028">
    <property type="entry name" value="HipA_Ser/Thr_kinase"/>
</dbReference>
<dbReference type="KEGG" id="pacr:FXN63_19470"/>
<dbReference type="AlphaFoldDB" id="A0A5C0B6M4"/>
<dbReference type="Gene3D" id="1.10.1070.20">
    <property type="match status" value="1"/>
</dbReference>
<dbReference type="EMBL" id="CP043046">
    <property type="protein sequence ID" value="QEI09443.1"/>
    <property type="molecule type" value="Genomic_DNA"/>
</dbReference>
<evidence type="ECO:0000313" key="6">
    <source>
        <dbReference type="Proteomes" id="UP000325161"/>
    </source>
</evidence>
<comment type="similarity">
    <text evidence="1">Belongs to the HipA Ser/Thr kinase family.</text>
</comment>
<protein>
    <submittedName>
        <fullName evidence="5">Type II toxin-antitoxin system HipA family toxin</fullName>
    </submittedName>
</protein>
<dbReference type="Proteomes" id="UP000325161">
    <property type="component" value="Chromosome"/>
</dbReference>
<evidence type="ECO:0000313" key="5">
    <source>
        <dbReference type="EMBL" id="QEI09443.1"/>
    </source>
</evidence>
<gene>
    <name evidence="5" type="ORF">FXN63_19470</name>
</gene>
<evidence type="ECO:0000256" key="1">
    <source>
        <dbReference type="ARBA" id="ARBA00010164"/>
    </source>
</evidence>